<name>A0A835Z0J7_9STRA</name>
<protein>
    <submittedName>
        <fullName evidence="3">Uncharacterized protein</fullName>
    </submittedName>
</protein>
<dbReference type="AlphaFoldDB" id="A0A835Z0J7"/>
<keyword evidence="1" id="KW-0175">Coiled coil</keyword>
<keyword evidence="4" id="KW-1185">Reference proteome</keyword>
<evidence type="ECO:0000256" key="2">
    <source>
        <dbReference type="SAM" id="MobiDB-lite"/>
    </source>
</evidence>
<feature type="region of interest" description="Disordered" evidence="2">
    <location>
        <begin position="257"/>
        <end position="325"/>
    </location>
</feature>
<proteinExistence type="predicted"/>
<evidence type="ECO:0000313" key="4">
    <source>
        <dbReference type="Proteomes" id="UP000664859"/>
    </source>
</evidence>
<feature type="coiled-coil region" evidence="1">
    <location>
        <begin position="434"/>
        <end position="461"/>
    </location>
</feature>
<dbReference type="EMBL" id="JAFCMP010000176">
    <property type="protein sequence ID" value="KAG5184198.1"/>
    <property type="molecule type" value="Genomic_DNA"/>
</dbReference>
<evidence type="ECO:0000313" key="3">
    <source>
        <dbReference type="EMBL" id="KAG5184198.1"/>
    </source>
</evidence>
<reference evidence="3" key="1">
    <citation type="submission" date="2021-02" db="EMBL/GenBank/DDBJ databases">
        <title>First Annotated Genome of the Yellow-green Alga Tribonema minus.</title>
        <authorList>
            <person name="Mahan K.M."/>
        </authorList>
    </citation>
    <scope>NUCLEOTIDE SEQUENCE</scope>
    <source>
        <strain evidence="3">UTEX B ZZ1240</strain>
    </source>
</reference>
<feature type="region of interest" description="Disordered" evidence="2">
    <location>
        <begin position="366"/>
        <end position="422"/>
    </location>
</feature>
<accession>A0A835Z0J7</accession>
<feature type="compositionally biased region" description="Low complexity" evidence="2">
    <location>
        <begin position="366"/>
        <end position="377"/>
    </location>
</feature>
<evidence type="ECO:0000256" key="1">
    <source>
        <dbReference type="SAM" id="Coils"/>
    </source>
</evidence>
<organism evidence="3 4">
    <name type="scientific">Tribonema minus</name>
    <dbReference type="NCBI Taxonomy" id="303371"/>
    <lineage>
        <taxon>Eukaryota</taxon>
        <taxon>Sar</taxon>
        <taxon>Stramenopiles</taxon>
        <taxon>Ochrophyta</taxon>
        <taxon>PX clade</taxon>
        <taxon>Xanthophyceae</taxon>
        <taxon>Tribonematales</taxon>
        <taxon>Tribonemataceae</taxon>
        <taxon>Tribonema</taxon>
    </lineage>
</organism>
<dbReference type="Proteomes" id="UP000664859">
    <property type="component" value="Unassembled WGS sequence"/>
</dbReference>
<gene>
    <name evidence="3" type="ORF">JKP88DRAFT_290066</name>
</gene>
<feature type="compositionally biased region" description="Low complexity" evidence="2">
    <location>
        <begin position="269"/>
        <end position="285"/>
    </location>
</feature>
<sequence length="630" mass="63592">MEQTALVAASAEDIAATDDDRHTESLKQQLIRYTARKVTESPVFSQLQDTTAILADSAVALEERADKQDDQLADISAQLQGIHVTIAGQSVVLTQQVAAYNLRFSQSMEELTALTTAAAHIAAVRNAAETLQASEQRALAAAAAAEQHAASARLKDRNAARNSLNTSHGEMVARAAKAEQRAQELAEATAAKLDVKMDAIASLSASMKQFQQGLLDQQRSQAVAAEASSVLLNDTIMAQQVQIAELTLWQQRSTAETPAIDPNAGFMVQGQQRSARGRTTTRGSSLSDGAAPPSNSRFEVLRGSPSPEPAVNSNANDDMPAARGGALPTAAAANNAPAARGEALPTTAAANNAPAARGGALPTAAAANNAPAARGANKSPPPTPPHLELLEDDAFLGDSDEFYDDGDSDDESDGAAPSTPSCSSLAAAALTSSASKLRESIARCEARNRQLELKAPKLEATKLEQMLDQKAADKAAATAAAAAAAAESTATAAAAATTAAAAAAAAAQGARPQRAATNDGQIAALVAAAAVEEMTAAVAAILAAAAGGWAAPGVLGAEAAGAAVAEMVVAAAAAAAAVAAAVVAAEAAAGETAVIPACINKKVGLASAERLANHIDGMIDRRVKEETAAA</sequence>
<comment type="caution">
    <text evidence="3">The sequence shown here is derived from an EMBL/GenBank/DDBJ whole genome shotgun (WGS) entry which is preliminary data.</text>
</comment>
<feature type="compositionally biased region" description="Acidic residues" evidence="2">
    <location>
        <begin position="390"/>
        <end position="413"/>
    </location>
</feature>